<dbReference type="CDD" id="cd00082">
    <property type="entry name" value="HisKA"/>
    <property type="match status" value="1"/>
</dbReference>
<dbReference type="SUPFAM" id="SSF47384">
    <property type="entry name" value="Homodimeric domain of signal transducing histidine kinase"/>
    <property type="match status" value="1"/>
</dbReference>
<dbReference type="PANTHER" id="PTHR44936">
    <property type="entry name" value="SENSOR PROTEIN CREC"/>
    <property type="match status" value="1"/>
</dbReference>
<name>A0A0D6PFI3_9PROT</name>
<feature type="transmembrane region" description="Helical" evidence="15">
    <location>
        <begin position="12"/>
        <end position="32"/>
    </location>
</feature>
<dbReference type="InterPro" id="IPR050980">
    <property type="entry name" value="2C_sensor_his_kinase"/>
</dbReference>
<comment type="catalytic activity">
    <reaction evidence="1">
        <text>ATP + protein L-histidine = ADP + protein N-phospho-L-histidine.</text>
        <dbReference type="EC" id="2.7.13.3"/>
    </reaction>
</comment>
<evidence type="ECO:0000256" key="5">
    <source>
        <dbReference type="ARBA" id="ARBA00022519"/>
    </source>
</evidence>
<dbReference type="OrthoDB" id="9804645at2"/>
<dbReference type="EC" id="2.7.13.3" evidence="3"/>
<dbReference type="RefSeq" id="WP_048878931.1">
    <property type="nucleotide sequence ID" value="NZ_BANC01000048.1"/>
</dbReference>
<dbReference type="Pfam" id="PF00672">
    <property type="entry name" value="HAMP"/>
    <property type="match status" value="1"/>
</dbReference>
<reference evidence="18 19" key="1">
    <citation type="submission" date="2012-11" db="EMBL/GenBank/DDBJ databases">
        <title>Whole genome sequence of Acidocella aminolytica 101 = DSM 11237.</title>
        <authorList>
            <person name="Azuma Y."/>
            <person name="Higashiura N."/>
            <person name="Hirakawa H."/>
            <person name="Matsushita K."/>
        </authorList>
    </citation>
    <scope>NUCLEOTIDE SEQUENCE [LARGE SCALE GENOMIC DNA]</scope>
    <source>
        <strain evidence="19">101 / DSM 11237</strain>
    </source>
</reference>
<dbReference type="GO" id="GO:0000155">
    <property type="term" value="F:phosphorelay sensor kinase activity"/>
    <property type="evidence" value="ECO:0007669"/>
    <property type="project" value="InterPro"/>
</dbReference>
<evidence type="ECO:0000256" key="2">
    <source>
        <dbReference type="ARBA" id="ARBA00004429"/>
    </source>
</evidence>
<evidence type="ECO:0000259" key="16">
    <source>
        <dbReference type="PROSITE" id="PS50109"/>
    </source>
</evidence>
<dbReference type="InterPro" id="IPR003594">
    <property type="entry name" value="HATPase_dom"/>
</dbReference>
<evidence type="ECO:0000256" key="7">
    <source>
        <dbReference type="ARBA" id="ARBA00022679"/>
    </source>
</evidence>
<evidence type="ECO:0000256" key="3">
    <source>
        <dbReference type="ARBA" id="ARBA00012438"/>
    </source>
</evidence>
<dbReference type="CDD" id="cd00075">
    <property type="entry name" value="HATPase"/>
    <property type="match status" value="1"/>
</dbReference>
<dbReference type="PROSITE" id="PS50885">
    <property type="entry name" value="HAMP"/>
    <property type="match status" value="1"/>
</dbReference>
<keyword evidence="8 15" id="KW-0812">Transmembrane</keyword>
<dbReference type="SUPFAM" id="SSF55874">
    <property type="entry name" value="ATPase domain of HSP90 chaperone/DNA topoisomerase II/histidine kinase"/>
    <property type="match status" value="1"/>
</dbReference>
<feature type="transmembrane region" description="Helical" evidence="15">
    <location>
        <begin position="198"/>
        <end position="218"/>
    </location>
</feature>
<keyword evidence="4" id="KW-1003">Cell membrane</keyword>
<keyword evidence="5" id="KW-0997">Cell inner membrane</keyword>
<keyword evidence="19" id="KW-1185">Reference proteome</keyword>
<dbReference type="CDD" id="cd06225">
    <property type="entry name" value="HAMP"/>
    <property type="match status" value="1"/>
</dbReference>
<evidence type="ECO:0000256" key="12">
    <source>
        <dbReference type="ARBA" id="ARBA00022989"/>
    </source>
</evidence>
<dbReference type="Gene3D" id="3.30.565.10">
    <property type="entry name" value="Histidine kinase-like ATPase, C-terminal domain"/>
    <property type="match status" value="1"/>
</dbReference>
<dbReference type="PROSITE" id="PS50109">
    <property type="entry name" value="HIS_KIN"/>
    <property type="match status" value="1"/>
</dbReference>
<evidence type="ECO:0000256" key="9">
    <source>
        <dbReference type="ARBA" id="ARBA00022741"/>
    </source>
</evidence>
<keyword evidence="7" id="KW-0808">Transferase</keyword>
<keyword evidence="14 15" id="KW-0472">Membrane</keyword>
<feature type="domain" description="Histidine kinase" evidence="16">
    <location>
        <begin position="280"/>
        <end position="481"/>
    </location>
</feature>
<evidence type="ECO:0000256" key="10">
    <source>
        <dbReference type="ARBA" id="ARBA00022777"/>
    </source>
</evidence>
<comment type="subcellular location">
    <subcellularLocation>
        <location evidence="2">Cell inner membrane</location>
        <topology evidence="2">Multi-pass membrane protein</topology>
    </subcellularLocation>
</comment>
<dbReference type="SMART" id="SM00388">
    <property type="entry name" value="HisKA"/>
    <property type="match status" value="1"/>
</dbReference>
<dbReference type="EMBL" id="BANC01000048">
    <property type="protein sequence ID" value="GAN80520.1"/>
    <property type="molecule type" value="Genomic_DNA"/>
</dbReference>
<dbReference type="InterPro" id="IPR036097">
    <property type="entry name" value="HisK_dim/P_sf"/>
</dbReference>
<keyword evidence="9" id="KW-0547">Nucleotide-binding</keyword>
<sequence length="481" mass="52546">MKLRFLPRSLASRAILFLLVGFAFIQLLGLLVHTFNQMKLQRLVAEQEFATRAAIIYRHIALAPPADRALVAAREPVPKGDTVSLTLSPPISDTLPMPLPIAEAVRAGIFTYGIPRNVHPRGIMLRVSLRPLRLIVSFGLPDGLFLPLPPPPAEEAHPPNGPSPDSLFALPSQSLLPPLMWLTVTTELHPPAPWRSPGFATAFVVMMLLGGIMIALAVRQLLVPVKTLAAAAEAFGRDVANAKPLPETGPSEIVTAARAFNTMAARIRRFVEDRTFLLTAIGHDLRTPITRLKLRAEYMEDDEQRAKMLADLDEMEAMVAATLAFGKDITTTEPLTRLDLASLLRTIVDEMADIDPDRADAVDYKGPQHMPVNARPLALKRALSNLITNAMKYGDAARVTLHLPLKGMARIDIEDDGPGIPEDEMERVFEPFRRLETSRNRETGGSGLGLSIARNIVRAHGGDITLSNLGKGLRVTVTLPV</sequence>
<organism evidence="18 19">
    <name type="scientific">Acidocella aminolytica 101 = DSM 11237</name>
    <dbReference type="NCBI Taxonomy" id="1120923"/>
    <lineage>
        <taxon>Bacteria</taxon>
        <taxon>Pseudomonadati</taxon>
        <taxon>Pseudomonadota</taxon>
        <taxon>Alphaproteobacteria</taxon>
        <taxon>Acetobacterales</taxon>
        <taxon>Acidocellaceae</taxon>
        <taxon>Acidocella</taxon>
    </lineage>
</organism>
<evidence type="ECO:0000256" key="4">
    <source>
        <dbReference type="ARBA" id="ARBA00022475"/>
    </source>
</evidence>
<evidence type="ECO:0000259" key="17">
    <source>
        <dbReference type="PROSITE" id="PS50885"/>
    </source>
</evidence>
<dbReference type="InterPro" id="IPR003661">
    <property type="entry name" value="HisK_dim/P_dom"/>
</dbReference>
<dbReference type="InterPro" id="IPR004358">
    <property type="entry name" value="Sig_transdc_His_kin-like_C"/>
</dbReference>
<dbReference type="PANTHER" id="PTHR44936:SF5">
    <property type="entry name" value="SENSOR HISTIDINE KINASE ENVZ"/>
    <property type="match status" value="1"/>
</dbReference>
<dbReference type="Pfam" id="PF02518">
    <property type="entry name" value="HATPase_c"/>
    <property type="match status" value="1"/>
</dbReference>
<evidence type="ECO:0000256" key="6">
    <source>
        <dbReference type="ARBA" id="ARBA00022553"/>
    </source>
</evidence>
<dbReference type="SMART" id="SM00304">
    <property type="entry name" value="HAMP"/>
    <property type="match status" value="1"/>
</dbReference>
<accession>A0A0D6PFI3</accession>
<dbReference type="Proteomes" id="UP000032668">
    <property type="component" value="Unassembled WGS sequence"/>
</dbReference>
<protein>
    <recommendedName>
        <fullName evidence="3">histidine kinase</fullName>
        <ecNumber evidence="3">2.7.13.3</ecNumber>
    </recommendedName>
</protein>
<evidence type="ECO:0000313" key="19">
    <source>
        <dbReference type="Proteomes" id="UP000032668"/>
    </source>
</evidence>
<keyword evidence="11" id="KW-0067">ATP-binding</keyword>
<feature type="domain" description="HAMP" evidence="17">
    <location>
        <begin position="219"/>
        <end position="272"/>
    </location>
</feature>
<keyword evidence="12 15" id="KW-1133">Transmembrane helix</keyword>
<dbReference type="AlphaFoldDB" id="A0A0D6PFI3"/>
<dbReference type="STRING" id="1120923.SAMN02746095_03112"/>
<proteinExistence type="predicted"/>
<evidence type="ECO:0000256" key="1">
    <source>
        <dbReference type="ARBA" id="ARBA00000085"/>
    </source>
</evidence>
<keyword evidence="10 18" id="KW-0418">Kinase</keyword>
<dbReference type="PRINTS" id="PR00344">
    <property type="entry name" value="BCTRLSENSOR"/>
</dbReference>
<evidence type="ECO:0000256" key="13">
    <source>
        <dbReference type="ARBA" id="ARBA00023012"/>
    </source>
</evidence>
<dbReference type="GO" id="GO:0005524">
    <property type="term" value="F:ATP binding"/>
    <property type="evidence" value="ECO:0007669"/>
    <property type="project" value="UniProtKB-KW"/>
</dbReference>
<dbReference type="SMART" id="SM00387">
    <property type="entry name" value="HATPase_c"/>
    <property type="match status" value="1"/>
</dbReference>
<dbReference type="GO" id="GO:0005886">
    <property type="term" value="C:plasma membrane"/>
    <property type="evidence" value="ECO:0007669"/>
    <property type="project" value="UniProtKB-SubCell"/>
</dbReference>
<keyword evidence="13" id="KW-0902">Two-component regulatory system</keyword>
<evidence type="ECO:0000313" key="18">
    <source>
        <dbReference type="EMBL" id="GAN80520.1"/>
    </source>
</evidence>
<evidence type="ECO:0000256" key="11">
    <source>
        <dbReference type="ARBA" id="ARBA00022840"/>
    </source>
</evidence>
<dbReference type="InterPro" id="IPR036890">
    <property type="entry name" value="HATPase_C_sf"/>
</dbReference>
<evidence type="ECO:0000256" key="8">
    <source>
        <dbReference type="ARBA" id="ARBA00022692"/>
    </source>
</evidence>
<evidence type="ECO:0000256" key="14">
    <source>
        <dbReference type="ARBA" id="ARBA00023136"/>
    </source>
</evidence>
<gene>
    <name evidence="18" type="ORF">Aam_049_022</name>
</gene>
<dbReference type="Gene3D" id="1.10.287.130">
    <property type="match status" value="1"/>
</dbReference>
<dbReference type="InterPro" id="IPR005467">
    <property type="entry name" value="His_kinase_dom"/>
</dbReference>
<dbReference type="InterPro" id="IPR003660">
    <property type="entry name" value="HAMP_dom"/>
</dbReference>
<evidence type="ECO:0000256" key="15">
    <source>
        <dbReference type="SAM" id="Phobius"/>
    </source>
</evidence>
<keyword evidence="6" id="KW-0597">Phosphoprotein</keyword>
<comment type="caution">
    <text evidence="18">The sequence shown here is derived from an EMBL/GenBank/DDBJ whole genome shotgun (WGS) entry which is preliminary data.</text>
</comment>